<keyword evidence="12" id="KW-1185">Reference proteome</keyword>
<dbReference type="eggNOG" id="KOG0366">
    <property type="taxonomic scope" value="Eukaryota"/>
</dbReference>
<keyword evidence="3 9" id="KW-0637">Prenyltransferase</keyword>
<evidence type="ECO:0000256" key="3">
    <source>
        <dbReference type="ARBA" id="ARBA00022602"/>
    </source>
</evidence>
<dbReference type="GO" id="GO:0004663">
    <property type="term" value="F:Rab geranylgeranyltransferase activity"/>
    <property type="evidence" value="ECO:0007669"/>
    <property type="project" value="UniProtKB-UniRule"/>
</dbReference>
<comment type="similarity">
    <text evidence="1 9">Belongs to the protein prenyltransferase subunit beta family.</text>
</comment>
<keyword evidence="5 9" id="KW-0479">Metal-binding</keyword>
<evidence type="ECO:0000313" key="12">
    <source>
        <dbReference type="Proteomes" id="UP000006671"/>
    </source>
</evidence>
<comment type="catalytic activity">
    <reaction evidence="8 9">
        <text>geranylgeranyl diphosphate + L-cysteinyl-[protein] = S-geranylgeranyl-L-cysteinyl-[protein] + diphosphate</text>
        <dbReference type="Rhea" id="RHEA:21240"/>
        <dbReference type="Rhea" id="RHEA-COMP:10131"/>
        <dbReference type="Rhea" id="RHEA-COMP:11537"/>
        <dbReference type="ChEBI" id="CHEBI:29950"/>
        <dbReference type="ChEBI" id="CHEBI:33019"/>
        <dbReference type="ChEBI" id="CHEBI:57533"/>
        <dbReference type="ChEBI" id="CHEBI:86021"/>
        <dbReference type="EC" id="2.5.1.60"/>
    </reaction>
</comment>
<evidence type="ECO:0000256" key="9">
    <source>
        <dbReference type="RuleBase" id="RU365076"/>
    </source>
</evidence>
<dbReference type="CDD" id="cd02894">
    <property type="entry name" value="GGTase-II"/>
    <property type="match status" value="1"/>
</dbReference>
<dbReference type="VEuPathDB" id="AmoebaDB:NAEGRDRAFT_59868"/>
<evidence type="ECO:0000256" key="6">
    <source>
        <dbReference type="ARBA" id="ARBA00022737"/>
    </source>
</evidence>
<dbReference type="EC" id="2.5.1.60" evidence="9"/>
<gene>
    <name evidence="11" type="ORF">NAEGRDRAFT_59868</name>
</gene>
<dbReference type="EMBL" id="GG738923">
    <property type="protein sequence ID" value="EFC36999.1"/>
    <property type="molecule type" value="Genomic_DNA"/>
</dbReference>
<dbReference type="FunFam" id="1.50.10.20:FF:000012">
    <property type="entry name" value="Geranylgeranyl transferase type-2 subunit beta"/>
    <property type="match status" value="1"/>
</dbReference>
<evidence type="ECO:0000256" key="8">
    <source>
        <dbReference type="ARBA" id="ARBA00047658"/>
    </source>
</evidence>
<evidence type="ECO:0000256" key="7">
    <source>
        <dbReference type="ARBA" id="ARBA00022833"/>
    </source>
</evidence>
<dbReference type="OMA" id="VKRCQCP"/>
<sequence>MSQQQTSPSSSVQEFAKHAHIDYIQHLEEKEQTTFEYCVTEHLRMSGMYWGLTGMDLMSESSKMNREHILQFIRDSYHADVGGFAGAPNHDAHILYTLSAVQLLVLLTSNIEEFLTLEQIEKIGEFIGSLQKEDGSFSGDKWGEIDTRFSYCALNCLALLGLLETCSNYRGDKINNKKYINVEKTVDYVLSCQNFDGGFGVCPGAESHAGQIFTCVGALSIAKALDRFDHDTLSWWLCERQCENGGLNGRPEKLSDVCYSWWVLSALGIMDRVHWINAEKLHDYICNCQDTEKGGISDRPNNMVDVFHTFFGIGGLSLLGYGDKYGLKTIDPTFALPIDALKKIGIETPYTQRFDQ</sequence>
<keyword evidence="7 9" id="KW-0862">Zinc</keyword>
<dbReference type="GO" id="GO:0005968">
    <property type="term" value="C:Rab-protein geranylgeranyltransferase complex"/>
    <property type="evidence" value="ECO:0007669"/>
    <property type="project" value="UniProtKB-UniRule"/>
</dbReference>
<dbReference type="SUPFAM" id="SSF48239">
    <property type="entry name" value="Terpenoid cyclases/Protein prenyltransferases"/>
    <property type="match status" value="1"/>
</dbReference>
<evidence type="ECO:0000256" key="2">
    <source>
        <dbReference type="ARBA" id="ARBA00011355"/>
    </source>
</evidence>
<dbReference type="GeneID" id="8856247"/>
<dbReference type="Proteomes" id="UP000006671">
    <property type="component" value="Unassembled WGS sequence"/>
</dbReference>
<keyword evidence="6" id="KW-0677">Repeat</keyword>
<dbReference type="STRING" id="5762.D2W1P3"/>
<protein>
    <recommendedName>
        <fullName evidence="9">Geranylgeranyl transferase type-2 subunit beta</fullName>
        <ecNumber evidence="9">2.5.1.60</ecNumber>
    </recommendedName>
</protein>
<comment type="function">
    <text evidence="9">Catalyzes the transfer of a geranylgeranyl moiety from geranylgeranyl diphosphate to both cysteines of proteins with the C-terminal sequence -XXCC, -XCXC and -CCXX.</text>
</comment>
<proteinExistence type="inferred from homology"/>
<dbReference type="AlphaFoldDB" id="D2W1P3"/>
<evidence type="ECO:0000256" key="5">
    <source>
        <dbReference type="ARBA" id="ARBA00022723"/>
    </source>
</evidence>
<organism evidence="12">
    <name type="scientific">Naegleria gruberi</name>
    <name type="common">Amoeba</name>
    <dbReference type="NCBI Taxonomy" id="5762"/>
    <lineage>
        <taxon>Eukaryota</taxon>
        <taxon>Discoba</taxon>
        <taxon>Heterolobosea</taxon>
        <taxon>Tetramitia</taxon>
        <taxon>Eutetramitia</taxon>
        <taxon>Vahlkampfiidae</taxon>
        <taxon>Naegleria</taxon>
    </lineage>
</organism>
<evidence type="ECO:0000256" key="1">
    <source>
        <dbReference type="ARBA" id="ARBA00010497"/>
    </source>
</evidence>
<dbReference type="InterPro" id="IPR008930">
    <property type="entry name" value="Terpenoid_cyclase/PrenylTrfase"/>
</dbReference>
<dbReference type="PANTHER" id="PTHR11774">
    <property type="entry name" value="GERANYLGERANYL TRANSFERASE TYPE BETA SUBUNIT"/>
    <property type="match status" value="1"/>
</dbReference>
<feature type="domain" description="Prenyltransferase alpha-alpha toroid" evidence="10">
    <location>
        <begin position="15"/>
        <end position="335"/>
    </location>
</feature>
<comment type="subunit">
    <text evidence="2">Heterodimer of an alpha and a beta subunit.</text>
</comment>
<reference evidence="11 12" key="1">
    <citation type="journal article" date="2010" name="Cell">
        <title>The genome of Naegleria gruberi illuminates early eukaryotic versatility.</title>
        <authorList>
            <person name="Fritz-Laylin L.K."/>
            <person name="Prochnik S.E."/>
            <person name="Ginger M.L."/>
            <person name="Dacks J.B."/>
            <person name="Carpenter M.L."/>
            <person name="Field M.C."/>
            <person name="Kuo A."/>
            <person name="Paredez A."/>
            <person name="Chapman J."/>
            <person name="Pham J."/>
            <person name="Shu S."/>
            <person name="Neupane R."/>
            <person name="Cipriano M."/>
            <person name="Mancuso J."/>
            <person name="Tu H."/>
            <person name="Salamov A."/>
            <person name="Lindquist E."/>
            <person name="Shapiro H."/>
            <person name="Lucas S."/>
            <person name="Grigoriev I.V."/>
            <person name="Cande W.Z."/>
            <person name="Fulton C."/>
            <person name="Rokhsar D.S."/>
            <person name="Dawson S.C."/>
        </authorList>
    </citation>
    <scope>NUCLEOTIDE SEQUENCE [LARGE SCALE GENOMIC DNA]</scope>
    <source>
        <strain evidence="11 12">NEG-M</strain>
    </source>
</reference>
<dbReference type="InterPro" id="IPR026873">
    <property type="entry name" value="Ptb1"/>
</dbReference>
<dbReference type="OrthoDB" id="5428259at2759"/>
<dbReference type="PANTHER" id="PTHR11774:SF11">
    <property type="entry name" value="GERANYLGERANYL TRANSFERASE TYPE-2 SUBUNIT BETA"/>
    <property type="match status" value="1"/>
</dbReference>
<dbReference type="Gene3D" id="1.50.10.20">
    <property type="match status" value="1"/>
</dbReference>
<dbReference type="InterPro" id="IPR045089">
    <property type="entry name" value="PGGT1B-like"/>
</dbReference>
<dbReference type="RefSeq" id="XP_002669743.1">
    <property type="nucleotide sequence ID" value="XM_002669697.1"/>
</dbReference>
<evidence type="ECO:0000259" key="10">
    <source>
        <dbReference type="Pfam" id="PF00432"/>
    </source>
</evidence>
<evidence type="ECO:0000313" key="11">
    <source>
        <dbReference type="EMBL" id="EFC36999.1"/>
    </source>
</evidence>
<dbReference type="KEGG" id="ngr:NAEGRDRAFT_59868"/>
<keyword evidence="4 9" id="KW-0808">Transferase</keyword>
<dbReference type="InParanoid" id="D2W1P3"/>
<comment type="cofactor">
    <cofactor evidence="9">
        <name>Zn(2+)</name>
        <dbReference type="ChEBI" id="CHEBI:29105"/>
    </cofactor>
    <text evidence="9">Binds 1 zinc ion per subunit.</text>
</comment>
<name>D2W1P3_NAEGR</name>
<dbReference type="InterPro" id="IPR001330">
    <property type="entry name" value="Prenyltrans"/>
</dbReference>
<dbReference type="GO" id="GO:0046872">
    <property type="term" value="F:metal ion binding"/>
    <property type="evidence" value="ECO:0007669"/>
    <property type="project" value="UniProtKB-KW"/>
</dbReference>
<dbReference type="GO" id="GO:0072657">
    <property type="term" value="P:protein localization to membrane"/>
    <property type="evidence" value="ECO:0007669"/>
    <property type="project" value="UniProtKB-ARBA"/>
</dbReference>
<evidence type="ECO:0000256" key="4">
    <source>
        <dbReference type="ARBA" id="ARBA00022679"/>
    </source>
</evidence>
<dbReference type="Pfam" id="PF00432">
    <property type="entry name" value="Prenyltrans"/>
    <property type="match status" value="1"/>
</dbReference>
<accession>D2W1P3</accession>